<evidence type="ECO:0000313" key="1">
    <source>
        <dbReference type="EMBL" id="PRZ11575.1"/>
    </source>
</evidence>
<comment type="caution">
    <text evidence="1">The sequence shown here is derived from an EMBL/GenBank/DDBJ whole genome shotgun (WGS) entry which is preliminary data.</text>
</comment>
<reference evidence="1 2" key="1">
    <citation type="submission" date="2018-03" db="EMBL/GenBank/DDBJ databases">
        <title>Comparative analysis of microorganisms from saline springs in Andes Mountain Range, Colombia.</title>
        <authorList>
            <person name="Rubin E."/>
        </authorList>
    </citation>
    <scope>NUCLEOTIDE SEQUENCE [LARGE SCALE GENOMIC DNA]</scope>
    <source>
        <strain evidence="1 2">CG 35</strain>
    </source>
</reference>
<proteinExistence type="predicted"/>
<dbReference type="EMBL" id="PVTY01000049">
    <property type="protein sequence ID" value="PRZ11575.1"/>
    <property type="molecule type" value="Genomic_DNA"/>
</dbReference>
<dbReference type="AlphaFoldDB" id="A0A2T0YA71"/>
<dbReference type="Proteomes" id="UP000238217">
    <property type="component" value="Unassembled WGS sequence"/>
</dbReference>
<accession>A0A2T0YA71</accession>
<gene>
    <name evidence="1" type="ORF">BCL67_1491</name>
</gene>
<dbReference type="RefSeq" id="WP_146131224.1">
    <property type="nucleotide sequence ID" value="NZ_PVTY01000049.1"/>
</dbReference>
<keyword evidence="2" id="KW-1185">Reference proteome</keyword>
<organism evidence="1 2">
    <name type="scientific">Nesterenkonia sandarakina</name>
    <dbReference type="NCBI Taxonomy" id="272918"/>
    <lineage>
        <taxon>Bacteria</taxon>
        <taxon>Bacillati</taxon>
        <taxon>Actinomycetota</taxon>
        <taxon>Actinomycetes</taxon>
        <taxon>Micrococcales</taxon>
        <taxon>Micrococcaceae</taxon>
        <taxon>Nesterenkonia</taxon>
    </lineage>
</organism>
<dbReference type="OrthoDB" id="4963889at2"/>
<protein>
    <submittedName>
        <fullName evidence="1">Uncharacterized protein</fullName>
    </submittedName>
</protein>
<name>A0A2T0YA71_9MICC</name>
<evidence type="ECO:0000313" key="2">
    <source>
        <dbReference type="Proteomes" id="UP000238217"/>
    </source>
</evidence>
<sequence>MPERVTMNRAVTFGVCAALMAYGIGPAGAEETEGEEAAEGSAVEELSAFGQAAGIDQALDDLQNIQYDATAGSIDIAGDDEVVAVDLPSGDPVDVAGDLEGILLDEGDTAIALEAALSPDEEVFADGVRALISIGGPDSPSTYSFTVDLPAGHELVAQEDGSVIGQDPATYETSVVIPAPWAVDAAGDAVPSYYEVAGSELIQHVALRDDSQFPILADPVWFVPLIVAGGRVVGQVAIKAATRAAAQRAAAARAAAVVVRTVRGTIPRTVARRCGLGTITTARPAAVSVVASQRGDNRWRVTAGGSATIVSAGVGGCLAANIR</sequence>